<evidence type="ECO:0000313" key="2">
    <source>
        <dbReference type="Proteomes" id="UP000060699"/>
    </source>
</evidence>
<dbReference type="NCBIfam" id="TIGR01646">
    <property type="entry name" value="vgr_GE"/>
    <property type="match status" value="1"/>
</dbReference>
<dbReference type="SUPFAM" id="SSF69279">
    <property type="entry name" value="Phage tail proteins"/>
    <property type="match status" value="1"/>
</dbReference>
<organism evidence="1 2">
    <name type="scientific">Roseateles depolymerans</name>
    <dbReference type="NCBI Taxonomy" id="76731"/>
    <lineage>
        <taxon>Bacteria</taxon>
        <taxon>Pseudomonadati</taxon>
        <taxon>Pseudomonadota</taxon>
        <taxon>Betaproteobacteria</taxon>
        <taxon>Burkholderiales</taxon>
        <taxon>Sphaerotilaceae</taxon>
        <taxon>Roseateles</taxon>
    </lineage>
</organism>
<dbReference type="Pfam" id="PF04717">
    <property type="entry name" value="Phage_base_V"/>
    <property type="match status" value="1"/>
</dbReference>
<sequence>MALSPAANAIGVVKLELSVNGQPLEATASLVSIQIQRAANRIPTARLEFSDGDMPNQRFPISDADELKPGATLSIAAGYLDSTEPLFTGVVMRHRVRVGSNNEARLIIECSDVAVKMTVGRRNANYIDMKDSDILSDLVARHGLSATVDSSEVVYTELAQHYCTDWDFVLSRADANGWLVAVKDGELSIKTPTADGSPVLTVTYGQDLIEFDADIDARHQYGSAQAFTWDPKNQAVLEGAAADPAALPAQGDLDSATLSEVVGLDLMRLQAGAPLQQSALESWAKAQQLKAGLARVRGRVRFQGNALAEVGALIELVGVGSRFSGPVLATGVRHDIADGNWFTEVEFGLAPDWFTDRTDVAAPAAAGLLPGVQGLQIGVVAKLEEDPAGEHRVQVKVPVLQAEVEGVWARLMQPHASNGFGSFLLPEVGDEVVLGYFANDPSHPVVLGSLYSSSHKPPYTLEAANDTKAWVTRCLARIEINDKDKVITVLTPGKNQIVLSDKDQSITVLDEHQNKVSMTSSGIELSSPKDIVLKASGGIQLKATAAVTISSQADVKTSGMNVQSEAQIGFSAKGNATAELSASGQTVVKGAMVMIN</sequence>
<accession>A0A0U3NF60</accession>
<protein>
    <submittedName>
        <fullName evidence="1">Rhs element Vgr protein</fullName>
    </submittedName>
</protein>
<dbReference type="InterPro" id="IPR006533">
    <property type="entry name" value="T6SS_Vgr_RhsGE"/>
</dbReference>
<dbReference type="EMBL" id="CP013729">
    <property type="protein sequence ID" value="ALV07056.1"/>
    <property type="molecule type" value="Genomic_DNA"/>
</dbReference>
<dbReference type="Proteomes" id="UP000060699">
    <property type="component" value="Chromosome"/>
</dbReference>
<dbReference type="InterPro" id="IPR037026">
    <property type="entry name" value="Vgr_OB-fold_dom_sf"/>
</dbReference>
<reference evidence="1 2" key="1">
    <citation type="submission" date="2015-12" db="EMBL/GenBank/DDBJ databases">
        <title>Complete genome of Roseateles depolymerans KCTC 42856.</title>
        <authorList>
            <person name="Kim K.M."/>
        </authorList>
    </citation>
    <scope>NUCLEOTIDE SEQUENCE [LARGE SCALE GENOMIC DNA]</scope>
    <source>
        <strain evidence="1 2">KCTC 42856</strain>
    </source>
</reference>
<keyword evidence="2" id="KW-1185">Reference proteome</keyword>
<dbReference type="RefSeq" id="WP_058935236.1">
    <property type="nucleotide sequence ID" value="NZ_CP013729.1"/>
</dbReference>
<proteinExistence type="predicted"/>
<dbReference type="OrthoDB" id="1907165at2"/>
<gene>
    <name evidence="1" type="ORF">RD2015_2591</name>
</gene>
<dbReference type="InterPro" id="IPR006531">
    <property type="entry name" value="Gp5/Vgr_OB"/>
</dbReference>
<dbReference type="Gene3D" id="2.40.50.230">
    <property type="entry name" value="Gp5 N-terminal domain"/>
    <property type="match status" value="1"/>
</dbReference>
<dbReference type="KEGG" id="rdp:RD2015_2591"/>
<evidence type="ECO:0000313" key="1">
    <source>
        <dbReference type="EMBL" id="ALV07056.1"/>
    </source>
</evidence>
<dbReference type="PATRIC" id="fig|76731.3.peg.2651"/>
<dbReference type="AlphaFoldDB" id="A0A0U3NF60"/>
<dbReference type="SUPFAM" id="SSF69255">
    <property type="entry name" value="gp5 N-terminal domain-like"/>
    <property type="match status" value="1"/>
</dbReference>
<name>A0A0U3NF60_9BURK</name>
<dbReference type="STRING" id="76731.RD2015_2591"/>